<evidence type="ECO:0000256" key="1">
    <source>
        <dbReference type="SAM" id="MobiDB-lite"/>
    </source>
</evidence>
<protein>
    <submittedName>
        <fullName evidence="2">Uncharacterized protein</fullName>
    </submittedName>
</protein>
<feature type="region of interest" description="Disordered" evidence="1">
    <location>
        <begin position="68"/>
        <end position="95"/>
    </location>
</feature>
<sequence length="120" mass="13605">MIYFWVLQRWVLQRWKAGMQPRSLETHAVSEKCALSSLVRKPLLPHFNPIQVGEARYTKLLYEEESRVESGSSDLGEERGLGQQGTASPTTRLPRHLTLALQRPLRALRAPAERAERAGA</sequence>
<dbReference type="EMBL" id="JANPWB010000007">
    <property type="protein sequence ID" value="KAJ1172268.1"/>
    <property type="molecule type" value="Genomic_DNA"/>
</dbReference>
<dbReference type="Proteomes" id="UP001066276">
    <property type="component" value="Chromosome 4_1"/>
</dbReference>
<name>A0AAV7T8N8_PLEWA</name>
<organism evidence="2 3">
    <name type="scientific">Pleurodeles waltl</name>
    <name type="common">Iberian ribbed newt</name>
    <dbReference type="NCBI Taxonomy" id="8319"/>
    <lineage>
        <taxon>Eukaryota</taxon>
        <taxon>Metazoa</taxon>
        <taxon>Chordata</taxon>
        <taxon>Craniata</taxon>
        <taxon>Vertebrata</taxon>
        <taxon>Euteleostomi</taxon>
        <taxon>Amphibia</taxon>
        <taxon>Batrachia</taxon>
        <taxon>Caudata</taxon>
        <taxon>Salamandroidea</taxon>
        <taxon>Salamandridae</taxon>
        <taxon>Pleurodelinae</taxon>
        <taxon>Pleurodeles</taxon>
    </lineage>
</organism>
<evidence type="ECO:0000313" key="3">
    <source>
        <dbReference type="Proteomes" id="UP001066276"/>
    </source>
</evidence>
<accession>A0AAV7T8N8</accession>
<gene>
    <name evidence="2" type="ORF">NDU88_004115</name>
</gene>
<keyword evidence="3" id="KW-1185">Reference proteome</keyword>
<evidence type="ECO:0000313" key="2">
    <source>
        <dbReference type="EMBL" id="KAJ1172268.1"/>
    </source>
</evidence>
<comment type="caution">
    <text evidence="2">The sequence shown here is derived from an EMBL/GenBank/DDBJ whole genome shotgun (WGS) entry which is preliminary data.</text>
</comment>
<dbReference type="AlphaFoldDB" id="A0AAV7T8N8"/>
<reference evidence="2" key="1">
    <citation type="journal article" date="2022" name="bioRxiv">
        <title>Sequencing and chromosome-scale assembly of the giantPleurodeles waltlgenome.</title>
        <authorList>
            <person name="Brown T."/>
            <person name="Elewa A."/>
            <person name="Iarovenko S."/>
            <person name="Subramanian E."/>
            <person name="Araus A.J."/>
            <person name="Petzold A."/>
            <person name="Susuki M."/>
            <person name="Suzuki K.-i.T."/>
            <person name="Hayashi T."/>
            <person name="Toyoda A."/>
            <person name="Oliveira C."/>
            <person name="Osipova E."/>
            <person name="Leigh N.D."/>
            <person name="Simon A."/>
            <person name="Yun M.H."/>
        </authorList>
    </citation>
    <scope>NUCLEOTIDE SEQUENCE</scope>
    <source>
        <strain evidence="2">20211129_DDA</strain>
        <tissue evidence="2">Liver</tissue>
    </source>
</reference>
<proteinExistence type="predicted"/>